<evidence type="ECO:0000259" key="1">
    <source>
        <dbReference type="Pfam" id="PF00975"/>
    </source>
</evidence>
<dbReference type="InterPro" id="IPR001031">
    <property type="entry name" value="Thioesterase"/>
</dbReference>
<name>A0AAD7EMZ8_9AGAR</name>
<keyword evidence="2" id="KW-0378">Hydrolase</keyword>
<proteinExistence type="predicted"/>
<dbReference type="Proteomes" id="UP001218218">
    <property type="component" value="Unassembled WGS sequence"/>
</dbReference>
<comment type="caution">
    <text evidence="2">The sequence shown here is derived from an EMBL/GenBank/DDBJ whole genome shotgun (WGS) entry which is preliminary data.</text>
</comment>
<gene>
    <name evidence="2" type="ORF">DFH08DRAFT_246565</name>
</gene>
<organism evidence="2 3">
    <name type="scientific">Mycena albidolilacea</name>
    <dbReference type="NCBI Taxonomy" id="1033008"/>
    <lineage>
        <taxon>Eukaryota</taxon>
        <taxon>Fungi</taxon>
        <taxon>Dikarya</taxon>
        <taxon>Basidiomycota</taxon>
        <taxon>Agaricomycotina</taxon>
        <taxon>Agaricomycetes</taxon>
        <taxon>Agaricomycetidae</taxon>
        <taxon>Agaricales</taxon>
        <taxon>Marasmiineae</taxon>
        <taxon>Mycenaceae</taxon>
        <taxon>Mycena</taxon>
    </lineage>
</organism>
<protein>
    <submittedName>
        <fullName evidence="2">Alpha/Beta hydrolase protein</fullName>
    </submittedName>
</protein>
<sequence length="406" mass="44236">MEEQISAIDLIEPPVVWEVAPIDEWLLRLVANVSKFPDISSTVDLRHQGFDSLTATIFRLHLVRALRSRKDPILARGADAIPQNLTHVYPTISQLATFVEGLASGISIPVNGKPETNSMADTDSPVPLDEEIVEMCSGPGIPLIVFSGMTGRLGPLLALRAHLSGTVWAVQMTKTTPTTPLSRHAEFIVEKILQRRPNGPYRLAAYSGSGVLGVAIAKLLEDRGAEVLQFTFVDHFPLLFTRHNNERSLREELAMEHSIRSIIDMLKADPLFSGGSERITHLQAVLAGSSDISDSVRGMIEGIRRFATPLCDFLAEFYAPNAENSSSSFADAFTRWVSSVKAPFSLIIAEFGVNVTVPKASRGVWADLGAHLCPKPVAQRVIPGVGHHGIVADKRTATILQEWGSL</sequence>
<accession>A0AAD7EMZ8</accession>
<dbReference type="SUPFAM" id="SSF53474">
    <property type="entry name" value="alpha/beta-Hydrolases"/>
    <property type="match status" value="1"/>
</dbReference>
<dbReference type="EMBL" id="JARIHO010000027">
    <property type="protein sequence ID" value="KAJ7339756.1"/>
    <property type="molecule type" value="Genomic_DNA"/>
</dbReference>
<evidence type="ECO:0000313" key="2">
    <source>
        <dbReference type="EMBL" id="KAJ7339756.1"/>
    </source>
</evidence>
<dbReference type="Gene3D" id="3.40.50.1820">
    <property type="entry name" value="alpha/beta hydrolase"/>
    <property type="match status" value="1"/>
</dbReference>
<evidence type="ECO:0000313" key="3">
    <source>
        <dbReference type="Proteomes" id="UP001218218"/>
    </source>
</evidence>
<dbReference type="InterPro" id="IPR029058">
    <property type="entry name" value="AB_hydrolase_fold"/>
</dbReference>
<feature type="domain" description="Thioesterase" evidence="1">
    <location>
        <begin position="175"/>
        <end position="303"/>
    </location>
</feature>
<dbReference type="GO" id="GO:0016787">
    <property type="term" value="F:hydrolase activity"/>
    <property type="evidence" value="ECO:0007669"/>
    <property type="project" value="UniProtKB-KW"/>
</dbReference>
<keyword evidence="3" id="KW-1185">Reference proteome</keyword>
<dbReference type="AlphaFoldDB" id="A0AAD7EMZ8"/>
<reference evidence="2" key="1">
    <citation type="submission" date="2023-03" db="EMBL/GenBank/DDBJ databases">
        <title>Massive genome expansion in bonnet fungi (Mycena s.s.) driven by repeated elements and novel gene families across ecological guilds.</title>
        <authorList>
            <consortium name="Lawrence Berkeley National Laboratory"/>
            <person name="Harder C.B."/>
            <person name="Miyauchi S."/>
            <person name="Viragh M."/>
            <person name="Kuo A."/>
            <person name="Thoen E."/>
            <person name="Andreopoulos B."/>
            <person name="Lu D."/>
            <person name="Skrede I."/>
            <person name="Drula E."/>
            <person name="Henrissat B."/>
            <person name="Morin E."/>
            <person name="Kohler A."/>
            <person name="Barry K."/>
            <person name="LaButti K."/>
            <person name="Morin E."/>
            <person name="Salamov A."/>
            <person name="Lipzen A."/>
            <person name="Mereny Z."/>
            <person name="Hegedus B."/>
            <person name="Baldrian P."/>
            <person name="Stursova M."/>
            <person name="Weitz H."/>
            <person name="Taylor A."/>
            <person name="Grigoriev I.V."/>
            <person name="Nagy L.G."/>
            <person name="Martin F."/>
            <person name="Kauserud H."/>
        </authorList>
    </citation>
    <scope>NUCLEOTIDE SEQUENCE</scope>
    <source>
        <strain evidence="2">CBHHK002</strain>
    </source>
</reference>
<dbReference type="Pfam" id="PF00975">
    <property type="entry name" value="Thioesterase"/>
    <property type="match status" value="1"/>
</dbReference>